<name>A0A5B7F9V3_PORTR</name>
<evidence type="ECO:0000313" key="3">
    <source>
        <dbReference type="Proteomes" id="UP000324222"/>
    </source>
</evidence>
<evidence type="ECO:0000256" key="1">
    <source>
        <dbReference type="SAM" id="MobiDB-lite"/>
    </source>
</evidence>
<proteinExistence type="predicted"/>
<sequence>MALQRQVMVKALTPCLSPFLHVPLPPSIAGNQKYSPHDGFWQNSGRKRSEHDRTGENRLNALADSRRFQEHLVGTSRRTRVWHCSRPNLEGRGEAKGSGGDKRPSLYLIHAYHAKLYVFTSTRPRKRN</sequence>
<protein>
    <submittedName>
        <fullName evidence="2">Uncharacterized protein</fullName>
    </submittedName>
</protein>
<comment type="caution">
    <text evidence="2">The sequence shown here is derived from an EMBL/GenBank/DDBJ whole genome shotgun (WGS) entry which is preliminary data.</text>
</comment>
<organism evidence="2 3">
    <name type="scientific">Portunus trituberculatus</name>
    <name type="common">Swimming crab</name>
    <name type="synonym">Neptunus trituberculatus</name>
    <dbReference type="NCBI Taxonomy" id="210409"/>
    <lineage>
        <taxon>Eukaryota</taxon>
        <taxon>Metazoa</taxon>
        <taxon>Ecdysozoa</taxon>
        <taxon>Arthropoda</taxon>
        <taxon>Crustacea</taxon>
        <taxon>Multicrustacea</taxon>
        <taxon>Malacostraca</taxon>
        <taxon>Eumalacostraca</taxon>
        <taxon>Eucarida</taxon>
        <taxon>Decapoda</taxon>
        <taxon>Pleocyemata</taxon>
        <taxon>Brachyura</taxon>
        <taxon>Eubrachyura</taxon>
        <taxon>Portunoidea</taxon>
        <taxon>Portunidae</taxon>
        <taxon>Portuninae</taxon>
        <taxon>Portunus</taxon>
    </lineage>
</organism>
<keyword evidence="3" id="KW-1185">Reference proteome</keyword>
<dbReference type="Proteomes" id="UP000324222">
    <property type="component" value="Unassembled WGS sequence"/>
</dbReference>
<gene>
    <name evidence="2" type="ORF">E2C01_038073</name>
</gene>
<reference evidence="2 3" key="1">
    <citation type="submission" date="2019-05" db="EMBL/GenBank/DDBJ databases">
        <title>Another draft genome of Portunus trituberculatus and its Hox gene families provides insights of decapod evolution.</title>
        <authorList>
            <person name="Jeong J.-H."/>
            <person name="Song I."/>
            <person name="Kim S."/>
            <person name="Choi T."/>
            <person name="Kim D."/>
            <person name="Ryu S."/>
            <person name="Kim W."/>
        </authorList>
    </citation>
    <scope>NUCLEOTIDE SEQUENCE [LARGE SCALE GENOMIC DNA]</scope>
    <source>
        <tissue evidence="2">Muscle</tissue>
    </source>
</reference>
<feature type="region of interest" description="Disordered" evidence="1">
    <location>
        <begin position="30"/>
        <end position="55"/>
    </location>
</feature>
<accession>A0A5B7F9V3</accession>
<dbReference type="EMBL" id="VSRR010006267">
    <property type="protein sequence ID" value="MPC44400.1"/>
    <property type="molecule type" value="Genomic_DNA"/>
</dbReference>
<evidence type="ECO:0000313" key="2">
    <source>
        <dbReference type="EMBL" id="MPC44400.1"/>
    </source>
</evidence>
<dbReference type="AlphaFoldDB" id="A0A5B7F9V3"/>